<name>A0A9E2F6G2_PSYF1</name>
<evidence type="ECO:0000313" key="2">
    <source>
        <dbReference type="EMBL" id="MBT9144553.1"/>
    </source>
</evidence>
<dbReference type="NCBIfam" id="TIGR03599">
    <property type="entry name" value="YloV"/>
    <property type="match status" value="1"/>
</dbReference>
<dbReference type="InterPro" id="IPR048394">
    <property type="entry name" value="FakA-like_M"/>
</dbReference>
<organism evidence="2 3">
    <name type="scientific">Psychracetigena formicireducens</name>
    <dbReference type="NCBI Taxonomy" id="2986056"/>
    <lineage>
        <taxon>Bacteria</taxon>
        <taxon>Bacillati</taxon>
        <taxon>Candidatus Lithacetigenota</taxon>
        <taxon>Candidatus Psychracetigena</taxon>
    </lineage>
</organism>
<evidence type="ECO:0000313" key="3">
    <source>
        <dbReference type="Proteomes" id="UP000811545"/>
    </source>
</evidence>
<feature type="domain" description="DhaL" evidence="1">
    <location>
        <begin position="7"/>
        <end position="197"/>
    </location>
</feature>
<proteinExistence type="predicted"/>
<dbReference type="InterPro" id="IPR019986">
    <property type="entry name" value="YloV-like"/>
</dbReference>
<dbReference type="PROSITE" id="PS51480">
    <property type="entry name" value="DHAL"/>
    <property type="match status" value="1"/>
</dbReference>
<dbReference type="AlphaFoldDB" id="A0A9E2F6G2"/>
<sequence>MKALVLSDLLRMIQGASEELAVHKEEVNALNVFPVPDGDTGINMVLTMQSAIEEISRNNPKTIKELSLAFKRGSLMGARGNSGVILSQIILGISNVFDDEIQIDGAILKRALKQGSDSAYKAVMRPVEGTMLTIIRFLAEGAQGVASDDIVKIMLGGLREADIALQKTPDMLPVLKEAGVVDAGGLGLIYIFRGMIKALTGESVSEIVFLEPAPYRESLPVTVEEDLEFAYCTELLISNPNKTTEELETILAEIGESLLVVGDTSIIKIHIHSNHPDRVLAQALSTGEIRDIKIDNMKLQHQEYLHQKAETQTGTNSLRKKYSIMAVVLGKGMEEIYKNLGADRMISGGQTMNPSVVEIFSAIEKVDAENIFLILNNKNIKMAAEEAIKMVSGSKVYLINSTHMVEGISTLLRFNPDLEPEENFERMNESIAETWVAEVTIAQRNGNLGGTDYNLGDYISITSNDEVIYSGKELNEVVLGTLMKSPYQEGSIVTLYAGEGIEEDWVLREKIIKRFKAEVQWYFGGQSHYQYFISVE</sequence>
<gene>
    <name evidence="2" type="ORF">DDT42_00394</name>
</gene>
<dbReference type="GO" id="GO:0004371">
    <property type="term" value="F:glycerone kinase activity"/>
    <property type="evidence" value="ECO:0007669"/>
    <property type="project" value="InterPro"/>
</dbReference>
<accession>A0A9E2F6G2</accession>
<dbReference type="SMART" id="SM01121">
    <property type="entry name" value="Dak1_2"/>
    <property type="match status" value="1"/>
</dbReference>
<dbReference type="InterPro" id="IPR033470">
    <property type="entry name" value="FakA-like_C"/>
</dbReference>
<dbReference type="GO" id="GO:0006071">
    <property type="term" value="P:glycerol metabolic process"/>
    <property type="evidence" value="ECO:0007669"/>
    <property type="project" value="InterPro"/>
</dbReference>
<comment type="caution">
    <text evidence="2">The sequence shown here is derived from an EMBL/GenBank/DDBJ whole genome shotgun (WGS) entry which is preliminary data.</text>
</comment>
<dbReference type="EMBL" id="QLTW01000011">
    <property type="protein sequence ID" value="MBT9144553.1"/>
    <property type="molecule type" value="Genomic_DNA"/>
</dbReference>
<dbReference type="PANTHER" id="PTHR33434">
    <property type="entry name" value="DEGV DOMAIN-CONTAINING PROTEIN DR_1986-RELATED"/>
    <property type="match status" value="1"/>
</dbReference>
<dbReference type="Pfam" id="PF21645">
    <property type="entry name" value="FakA-like_M"/>
    <property type="match status" value="1"/>
</dbReference>
<dbReference type="Proteomes" id="UP000811545">
    <property type="component" value="Unassembled WGS sequence"/>
</dbReference>
<reference evidence="2 3" key="1">
    <citation type="journal article" date="2021" name="bioRxiv">
        <title>Unique metabolic strategies in Hadean analogues reveal hints for primordial physiology.</title>
        <authorList>
            <person name="Nobu M.K."/>
            <person name="Nakai R."/>
            <person name="Tamazawa S."/>
            <person name="Mori H."/>
            <person name="Toyoda A."/>
            <person name="Ijiri A."/>
            <person name="Suzuki S."/>
            <person name="Kurokawa K."/>
            <person name="Kamagata Y."/>
            <person name="Tamaki H."/>
        </authorList>
    </citation>
    <scope>NUCLEOTIDE SEQUENCE [LARGE SCALE GENOMIC DNA]</scope>
    <source>
        <strain evidence="2">BS525</strain>
    </source>
</reference>
<evidence type="ECO:0000259" key="1">
    <source>
        <dbReference type="PROSITE" id="PS51480"/>
    </source>
</evidence>
<dbReference type="Pfam" id="PF13684">
    <property type="entry name" value="FakA-like_C"/>
    <property type="match status" value="1"/>
</dbReference>
<dbReference type="InterPro" id="IPR036117">
    <property type="entry name" value="DhaL_dom_sf"/>
</dbReference>
<dbReference type="InterPro" id="IPR004007">
    <property type="entry name" value="DhaL_dom"/>
</dbReference>
<dbReference type="Pfam" id="PF02734">
    <property type="entry name" value="Dak2"/>
    <property type="match status" value="1"/>
</dbReference>
<protein>
    <recommendedName>
        <fullName evidence="1">DhaL domain-containing protein</fullName>
    </recommendedName>
</protein>
<dbReference type="PANTHER" id="PTHR33434:SF4">
    <property type="entry name" value="PHOSPHATASE PROTEIN"/>
    <property type="match status" value="1"/>
</dbReference>
<dbReference type="Gene3D" id="1.25.40.340">
    <property type="match status" value="1"/>
</dbReference>
<dbReference type="SMART" id="SM01120">
    <property type="entry name" value="Dak2"/>
    <property type="match status" value="1"/>
</dbReference>
<dbReference type="InterPro" id="IPR050270">
    <property type="entry name" value="DegV_domain_contain"/>
</dbReference>
<dbReference type="SUPFAM" id="SSF101473">
    <property type="entry name" value="DhaL-like"/>
    <property type="match status" value="1"/>
</dbReference>